<dbReference type="SUPFAM" id="SSF53756">
    <property type="entry name" value="UDP-Glycosyltransferase/glycogen phosphorylase"/>
    <property type="match status" value="1"/>
</dbReference>
<gene>
    <name evidence="3" type="ORF">DSM112329_04924</name>
</gene>
<dbReference type="PANTHER" id="PTHR43685">
    <property type="entry name" value="GLYCOSYLTRANSFERASE"/>
    <property type="match status" value="1"/>
</dbReference>
<feature type="domain" description="Glycosyltransferase 2-like" evidence="1">
    <location>
        <begin position="10"/>
        <end position="133"/>
    </location>
</feature>
<dbReference type="CDD" id="cd00761">
    <property type="entry name" value="Glyco_tranf_GTA_type"/>
    <property type="match status" value="1"/>
</dbReference>
<dbReference type="GO" id="GO:0044010">
    <property type="term" value="P:single-species biofilm formation"/>
    <property type="evidence" value="ECO:0007669"/>
    <property type="project" value="TreeGrafter"/>
</dbReference>
<evidence type="ECO:0008006" key="4">
    <source>
        <dbReference type="Google" id="ProtNLM"/>
    </source>
</evidence>
<name>A0AAU7B3A8_9ACTN</name>
<dbReference type="InterPro" id="IPR001173">
    <property type="entry name" value="Glyco_trans_2-like"/>
</dbReference>
<dbReference type="InterPro" id="IPR050834">
    <property type="entry name" value="Glycosyltransf_2"/>
</dbReference>
<dbReference type="KEGG" id="parq:DSM112329_04924"/>
<evidence type="ECO:0000259" key="2">
    <source>
        <dbReference type="Pfam" id="PF22772"/>
    </source>
</evidence>
<dbReference type="Pfam" id="PF22772">
    <property type="entry name" value="WsaF_C"/>
    <property type="match status" value="1"/>
</dbReference>
<dbReference type="EMBL" id="CP114014">
    <property type="protein sequence ID" value="XAY08029.1"/>
    <property type="molecule type" value="Genomic_DNA"/>
</dbReference>
<reference evidence="3" key="1">
    <citation type="submission" date="2022-12" db="EMBL/GenBank/DDBJ databases">
        <title>Paraconexibacter alkalitolerans sp. nov. and Baekduia alba sp. nov., isolated from soil and emended description of the genera Paraconexibacter (Chun et al., 2020) and Baekduia (An et al., 2020).</title>
        <authorList>
            <person name="Vieira S."/>
            <person name="Huber K.J."/>
            <person name="Geppert A."/>
            <person name="Wolf J."/>
            <person name="Neumann-Schaal M."/>
            <person name="Muesken M."/>
            <person name="Overmann J."/>
        </authorList>
    </citation>
    <scope>NUCLEOTIDE SEQUENCE</scope>
    <source>
        <strain evidence="3">AEG42_29</strain>
    </source>
</reference>
<proteinExistence type="predicted"/>
<dbReference type="InterPro" id="IPR055050">
    <property type="entry name" value="WsaF_C"/>
</dbReference>
<dbReference type="Pfam" id="PF00535">
    <property type="entry name" value="Glycos_transf_2"/>
    <property type="match status" value="1"/>
</dbReference>
<evidence type="ECO:0000259" key="1">
    <source>
        <dbReference type="Pfam" id="PF00535"/>
    </source>
</evidence>
<dbReference type="RefSeq" id="WP_354699214.1">
    <property type="nucleotide sequence ID" value="NZ_CP114014.1"/>
</dbReference>
<protein>
    <recommendedName>
        <fullName evidence="4">Glycosyltransferase</fullName>
    </recommendedName>
</protein>
<dbReference type="Gene3D" id="3.90.550.10">
    <property type="entry name" value="Spore Coat Polysaccharide Biosynthesis Protein SpsA, Chain A"/>
    <property type="match status" value="1"/>
</dbReference>
<dbReference type="PANTHER" id="PTHR43685:SF13">
    <property type="entry name" value="O ANTIGEN BIOSYNTHESIS RHAMNOSYLTRANSFERASE RFBN"/>
    <property type="match status" value="1"/>
</dbReference>
<evidence type="ECO:0000313" key="3">
    <source>
        <dbReference type="EMBL" id="XAY08029.1"/>
    </source>
</evidence>
<dbReference type="Gene3D" id="3.40.50.2000">
    <property type="entry name" value="Glycogen Phosphorylase B"/>
    <property type="match status" value="1"/>
</dbReference>
<dbReference type="Gene3D" id="3.40.50.11090">
    <property type="match status" value="1"/>
</dbReference>
<dbReference type="InterPro" id="IPR029044">
    <property type="entry name" value="Nucleotide-diphossugar_trans"/>
</dbReference>
<organism evidence="3">
    <name type="scientific">Paraconexibacter sp. AEG42_29</name>
    <dbReference type="NCBI Taxonomy" id="2997339"/>
    <lineage>
        <taxon>Bacteria</taxon>
        <taxon>Bacillati</taxon>
        <taxon>Actinomycetota</taxon>
        <taxon>Thermoleophilia</taxon>
        <taxon>Solirubrobacterales</taxon>
        <taxon>Paraconexibacteraceae</taxon>
        <taxon>Paraconexibacter</taxon>
    </lineage>
</organism>
<dbReference type="AlphaFoldDB" id="A0AAU7B3A8"/>
<sequence>MSADKVTSVSIVVPVKDGARYLPELLAAIDAQVVSDAAVTRDVLVIDSGSTDDSVAIARAAGATVLEIPAAEFGHGRTRNLGAEETTGDVIAFLTQDATPLAGWLQAIVDGFALADDVGAVYGPHRPRPDTSPMIARELGAFFAGHGDQDAPNGVGGARIQRAGDLDWLSNVNAAYRRDCWAAVRFDDLPYSEDQAFGAAMLAAGWAKVYHPGAAVAHAHDYPPAQFARRYFDEYRGLRATVGHVEPLAPRRALGDVRGLVAADRAFMRDVGLDAAAQRRWTARSLIHHSSRKAFGALGSRAHALPPAVQRTLSLEGTVVTSAPDLPATAAAAAGTGAAGPKRGTAVPPLRLTPLWETIRRHAREGTTPLLPPSPDGPGDEGPLHIAVVVPPFARGSGGHMSLFQLLLRLERMGHDVSIWIDDELGNMSAFRPARIRRQIRDWFVPLEAPVYKGFDEWFGADVALATGWQTAHSVAMLPGCRARAYLVQDHEPEFYSTGAESHWAEQTYALGFHHLCGSPYLEAMVTRYGGTSSRFSFGIELDTYYTRDTPRETDTIVMYGRDSTPRRAVPLAIMAVQELLERRPQTKVLSFGANYPIYTPFPYEDLGVLTLDELAWTFSRATVGLVLSMTNYSVIPQEMLACGLPVVELAGVSGEGIFGEDGGVTFAPFDPVALADRLEKLLDDRAEWERRSAAGREWAQGRTWELGAQQIEAGLREALRQAHSA</sequence>
<accession>A0AAU7B3A8</accession>
<dbReference type="SUPFAM" id="SSF53448">
    <property type="entry name" value="Nucleotide-diphospho-sugar transferases"/>
    <property type="match status" value="1"/>
</dbReference>
<dbReference type="CDD" id="cd03801">
    <property type="entry name" value="GT4_PimA-like"/>
    <property type="match status" value="1"/>
</dbReference>
<feature type="domain" description="WsaF C-terminal" evidence="2">
    <location>
        <begin position="556"/>
        <end position="649"/>
    </location>
</feature>